<feature type="domain" description="Glycoside-hydrolase family GH114 TIM-barrel" evidence="1">
    <location>
        <begin position="20"/>
        <end position="266"/>
    </location>
</feature>
<sequence>MAVSRWADQSQNANPAEIAASPFDLLIIDRDWFDGSAVRSYSASEVTQMETRPGAEPRLMLAYMSVGEASDWRLYWNSAWDTSPPSWLGPENPNWPGSFQVRYWEAGWQALLLGSPGAYLDKILAAGFGGVFLDLVDIYQSGLAAERPDPAADMVALVGRISAYAKARDPNFKIYVNNGEELLLRPAYMAAIDGINKESLFYGVPGPGIANDPAMVSYSLGLLDRASDAGKTVLNIEYVTSETQIADVLARGGSAGIVSYIAERSLATLDQTGTTGADTLTGGIGANRLTGIQGDDLLTGGLGRDILDGGSGSDTASFAEKTAAVSVTLAGSMVVTVSVGGAAEDTLRNVENVRGGSGADALTGDGLANTLTGNNGADTLKGMAGNDTLIGGAGNDAIDGGAGTDLVVFSGSRAQYQITGSGGSLTVADTRAGADGTDQVLNAERIQFADRTYEVGELVPMPPANAAPTLTIGFADADGILRRGETTTVTFDFSEAVTGFTRSDVALPSGLGTLGTLVQDAADPTLYRASLTPASNAAGDLTVSVGSGYQDLSGLGGTGAARALLVNTLAVTAGSAGNNAMTGTNQANTLDGLAGQDTLSGRGGADWLFGGEGNDSLSGGDGNDRLFGGAGDDGLTGGAGVDLFVVNQAAFGNDRISDFRPGTDDIDLRALHLAFADITVRPVAEGTLIGIGAGTILLAGVQPASVAQGDFLI</sequence>
<dbReference type="InterPro" id="IPR017853">
    <property type="entry name" value="GH"/>
</dbReference>
<dbReference type="Gene3D" id="2.150.10.10">
    <property type="entry name" value="Serralysin-like metalloprotease, C-terminal"/>
    <property type="match status" value="2"/>
</dbReference>
<evidence type="ECO:0000313" key="6">
    <source>
        <dbReference type="Proteomes" id="UP001156856"/>
    </source>
</evidence>
<dbReference type="InterPro" id="IPR016063">
    <property type="entry name" value="TM1410_Glycdase"/>
</dbReference>
<reference evidence="4" key="4">
    <citation type="submission" date="2023-01" db="EMBL/GenBank/DDBJ databases">
        <title>Draft genome sequence of Methylobacterium oxalidis strain NBRC 107715.</title>
        <authorList>
            <person name="Sun Q."/>
            <person name="Mori K."/>
        </authorList>
    </citation>
    <scope>NUCLEOTIDE SEQUENCE</scope>
    <source>
        <strain evidence="4">NBRC 107715</strain>
    </source>
</reference>
<proteinExistence type="predicted"/>
<reference evidence="4" key="1">
    <citation type="journal article" date="2014" name="Int. J. Syst. Evol. Microbiol.">
        <title>Complete genome of a new Firmicutes species belonging to the dominant human colonic microbiota ('Ruminococcus bicirculans') reveals two chromosomes and a selective capacity to utilize plant glucans.</title>
        <authorList>
            <consortium name="NISC Comparative Sequencing Program"/>
            <person name="Wegmann U."/>
            <person name="Louis P."/>
            <person name="Goesmann A."/>
            <person name="Henrissat B."/>
            <person name="Duncan S.H."/>
            <person name="Flint H.J."/>
        </authorList>
    </citation>
    <scope>NUCLEOTIDE SEQUENCE</scope>
    <source>
        <strain evidence="4">NBRC 107715</strain>
    </source>
</reference>
<protein>
    <recommendedName>
        <fullName evidence="7">Glycoside-hydrolase family GH114 TIM-barrel domain-containing protein</fullName>
    </recommendedName>
</protein>
<dbReference type="SUPFAM" id="SSF51120">
    <property type="entry name" value="beta-Roll"/>
    <property type="match status" value="2"/>
</dbReference>
<dbReference type="Proteomes" id="UP000321960">
    <property type="component" value="Unassembled WGS sequence"/>
</dbReference>
<reference evidence="3 5" key="3">
    <citation type="submission" date="2019-07" db="EMBL/GenBank/DDBJ databases">
        <title>Whole genome shotgun sequence of Methylobacterium oxalidis NBRC 107715.</title>
        <authorList>
            <person name="Hosoyama A."/>
            <person name="Uohara A."/>
            <person name="Ohji S."/>
            <person name="Ichikawa N."/>
        </authorList>
    </citation>
    <scope>NUCLEOTIDE SEQUENCE [LARGE SCALE GENOMIC DNA]</scope>
    <source>
        <strain evidence="3 5">NBRC 107715</strain>
    </source>
</reference>
<dbReference type="Gene3D" id="3.20.20.70">
    <property type="entry name" value="Aldolase class I"/>
    <property type="match status" value="1"/>
</dbReference>
<organism evidence="3 5">
    <name type="scientific">Methylobacterium oxalidis</name>
    <dbReference type="NCBI Taxonomy" id="944322"/>
    <lineage>
        <taxon>Bacteria</taxon>
        <taxon>Pseudomonadati</taxon>
        <taxon>Pseudomonadota</taxon>
        <taxon>Alphaproteobacteria</taxon>
        <taxon>Hyphomicrobiales</taxon>
        <taxon>Methylobacteriaceae</taxon>
        <taxon>Methylobacterium</taxon>
    </lineage>
</organism>
<dbReference type="SUPFAM" id="SSF51445">
    <property type="entry name" value="(Trans)glycosidases"/>
    <property type="match status" value="1"/>
</dbReference>
<dbReference type="InterPro" id="IPR001343">
    <property type="entry name" value="Hemolysn_Ca-bd"/>
</dbReference>
<accession>A0A512J6L1</accession>
<dbReference type="InterPro" id="IPR044048">
    <property type="entry name" value="Big_12"/>
</dbReference>
<evidence type="ECO:0000259" key="1">
    <source>
        <dbReference type="Pfam" id="PF03537"/>
    </source>
</evidence>
<evidence type="ECO:0000259" key="2">
    <source>
        <dbReference type="Pfam" id="PF19078"/>
    </source>
</evidence>
<dbReference type="Pfam" id="PF19078">
    <property type="entry name" value="Big_12"/>
    <property type="match status" value="1"/>
</dbReference>
<dbReference type="AlphaFoldDB" id="A0A512J6L1"/>
<evidence type="ECO:0000313" key="4">
    <source>
        <dbReference type="EMBL" id="GLS65608.1"/>
    </source>
</evidence>
<dbReference type="PROSITE" id="PS00330">
    <property type="entry name" value="HEMOLYSIN_CALCIUM"/>
    <property type="match status" value="6"/>
</dbReference>
<evidence type="ECO:0008006" key="7">
    <source>
        <dbReference type="Google" id="ProtNLM"/>
    </source>
</evidence>
<dbReference type="RefSeq" id="WP_147027063.1">
    <property type="nucleotide sequence ID" value="NZ_BJZU01000072.1"/>
</dbReference>
<dbReference type="Pfam" id="PF00353">
    <property type="entry name" value="HemolysinCabind"/>
    <property type="match status" value="4"/>
</dbReference>
<gene>
    <name evidence="4" type="ORF">GCM10007888_39900</name>
    <name evidence="3" type="ORF">MOX02_35370</name>
</gene>
<dbReference type="PRINTS" id="PR01545">
    <property type="entry name" value="THEMAYE10DUF"/>
</dbReference>
<name>A0A512J6L1_9HYPH</name>
<evidence type="ECO:0000313" key="5">
    <source>
        <dbReference type="Proteomes" id="UP000321960"/>
    </source>
</evidence>
<evidence type="ECO:0000313" key="3">
    <source>
        <dbReference type="EMBL" id="GEP05499.1"/>
    </source>
</evidence>
<comment type="caution">
    <text evidence="3">The sequence shown here is derived from an EMBL/GenBank/DDBJ whole genome shotgun (WGS) entry which is preliminary data.</text>
</comment>
<reference evidence="6" key="2">
    <citation type="journal article" date="2019" name="Int. J. Syst. Evol. Microbiol.">
        <title>The Global Catalogue of Microorganisms (GCM) 10K type strain sequencing project: providing services to taxonomists for standard genome sequencing and annotation.</title>
        <authorList>
            <consortium name="The Broad Institute Genomics Platform"/>
            <consortium name="The Broad Institute Genome Sequencing Center for Infectious Disease"/>
            <person name="Wu L."/>
            <person name="Ma J."/>
        </authorList>
    </citation>
    <scope>NUCLEOTIDE SEQUENCE [LARGE SCALE GENOMIC DNA]</scope>
    <source>
        <strain evidence="6">NBRC 107715</strain>
    </source>
</reference>
<dbReference type="Proteomes" id="UP001156856">
    <property type="component" value="Unassembled WGS sequence"/>
</dbReference>
<dbReference type="EMBL" id="BJZU01000072">
    <property type="protein sequence ID" value="GEP05499.1"/>
    <property type="molecule type" value="Genomic_DNA"/>
</dbReference>
<dbReference type="InterPro" id="IPR013785">
    <property type="entry name" value="Aldolase_TIM"/>
</dbReference>
<dbReference type="InterPro" id="IPR016062">
    <property type="entry name" value="TM1410-rel"/>
</dbReference>
<dbReference type="InterPro" id="IPR018511">
    <property type="entry name" value="Hemolysin-typ_Ca-bd_CS"/>
</dbReference>
<dbReference type="GO" id="GO:0005509">
    <property type="term" value="F:calcium ion binding"/>
    <property type="evidence" value="ECO:0007669"/>
    <property type="project" value="InterPro"/>
</dbReference>
<dbReference type="InterPro" id="IPR004352">
    <property type="entry name" value="GH114_TIM-barrel"/>
</dbReference>
<dbReference type="EMBL" id="BSPK01000075">
    <property type="protein sequence ID" value="GLS65608.1"/>
    <property type="molecule type" value="Genomic_DNA"/>
</dbReference>
<dbReference type="InterPro" id="IPR011049">
    <property type="entry name" value="Serralysin-like_metalloprot_C"/>
</dbReference>
<dbReference type="OrthoDB" id="30037at2"/>
<dbReference type="PANTHER" id="PTHR35882:SF2">
    <property type="entry name" value="PELA"/>
    <property type="match status" value="1"/>
</dbReference>
<dbReference type="PANTHER" id="PTHR35882">
    <property type="entry name" value="PELA"/>
    <property type="match status" value="1"/>
</dbReference>
<dbReference type="Pfam" id="PF03537">
    <property type="entry name" value="Glyco_hydro_114"/>
    <property type="match status" value="1"/>
</dbReference>
<dbReference type="PRINTS" id="PR00313">
    <property type="entry name" value="CABNDNGRPT"/>
</dbReference>
<keyword evidence="6" id="KW-1185">Reference proteome</keyword>
<feature type="domain" description="Bacterial Ig-like" evidence="2">
    <location>
        <begin position="465"/>
        <end position="563"/>
    </location>
</feature>
<dbReference type="NCBIfam" id="TIGR01370">
    <property type="entry name" value="MJ1477/TM1410 family putative glycoside hydrolase"/>
    <property type="match status" value="1"/>
</dbReference>